<reference evidence="2" key="1">
    <citation type="submission" date="2021-02" db="EMBL/GenBank/DDBJ databases">
        <authorList>
            <person name="Nowell W R."/>
        </authorList>
    </citation>
    <scope>NUCLEOTIDE SEQUENCE</scope>
</reference>
<evidence type="ECO:0000313" key="2">
    <source>
        <dbReference type="EMBL" id="CAF1343314.1"/>
    </source>
</evidence>
<evidence type="ECO:0000313" key="3">
    <source>
        <dbReference type="Proteomes" id="UP000663854"/>
    </source>
</evidence>
<dbReference type="GO" id="GO:0005506">
    <property type="term" value="F:iron ion binding"/>
    <property type="evidence" value="ECO:0007669"/>
    <property type="project" value="InterPro"/>
</dbReference>
<protein>
    <recommendedName>
        <fullName evidence="4">Cytochrome P450</fullName>
    </recommendedName>
</protein>
<comment type="caution">
    <text evidence="2">The sequence shown here is derived from an EMBL/GenBank/DDBJ whole genome shotgun (WGS) entry which is preliminary data.</text>
</comment>
<dbReference type="Proteomes" id="UP000663854">
    <property type="component" value="Unassembled WGS sequence"/>
</dbReference>
<dbReference type="GO" id="GO:0004497">
    <property type="term" value="F:monooxygenase activity"/>
    <property type="evidence" value="ECO:0007669"/>
    <property type="project" value="InterPro"/>
</dbReference>
<dbReference type="EMBL" id="CAJNOH010003630">
    <property type="protein sequence ID" value="CAF1343314.1"/>
    <property type="molecule type" value="Genomic_DNA"/>
</dbReference>
<accession>A0A815GV23</accession>
<dbReference type="InterPro" id="IPR036396">
    <property type="entry name" value="Cyt_P450_sf"/>
</dbReference>
<evidence type="ECO:0000256" key="1">
    <source>
        <dbReference type="SAM" id="Phobius"/>
    </source>
</evidence>
<dbReference type="AlphaFoldDB" id="A0A815GV23"/>
<feature type="transmembrane region" description="Helical" evidence="1">
    <location>
        <begin position="6"/>
        <end position="23"/>
    </location>
</feature>
<dbReference type="GO" id="GO:0016705">
    <property type="term" value="F:oxidoreductase activity, acting on paired donors, with incorporation or reduction of molecular oxygen"/>
    <property type="evidence" value="ECO:0007669"/>
    <property type="project" value="InterPro"/>
</dbReference>
<dbReference type="SUPFAM" id="SSF48264">
    <property type="entry name" value="Cytochrome P450"/>
    <property type="match status" value="1"/>
</dbReference>
<sequence>MFWTILISSITILIIAIYFYIKWKYYTLRDSIPGLKPEFLFGNLRQLGIIGPNRELIETYIHGCEKMQRKFGDIFQYWIGPHYFYVFCRVEHAEQIYADRSRFDHVEVCLRTVGLIAENFIISFIGPKYKRHAKAILPILKKNKFLSQIPIIINCVKMTLYEHV</sequence>
<gene>
    <name evidence="2" type="ORF">PYM288_LOCUS32009</name>
</gene>
<proteinExistence type="predicted"/>
<keyword evidence="1" id="KW-0472">Membrane</keyword>
<evidence type="ECO:0008006" key="4">
    <source>
        <dbReference type="Google" id="ProtNLM"/>
    </source>
</evidence>
<dbReference type="Gene3D" id="1.10.630.10">
    <property type="entry name" value="Cytochrome P450"/>
    <property type="match status" value="1"/>
</dbReference>
<keyword evidence="1" id="KW-1133">Transmembrane helix</keyword>
<keyword evidence="1" id="KW-0812">Transmembrane</keyword>
<organism evidence="2 3">
    <name type="scientific">Rotaria sordida</name>
    <dbReference type="NCBI Taxonomy" id="392033"/>
    <lineage>
        <taxon>Eukaryota</taxon>
        <taxon>Metazoa</taxon>
        <taxon>Spiralia</taxon>
        <taxon>Gnathifera</taxon>
        <taxon>Rotifera</taxon>
        <taxon>Eurotatoria</taxon>
        <taxon>Bdelloidea</taxon>
        <taxon>Philodinida</taxon>
        <taxon>Philodinidae</taxon>
        <taxon>Rotaria</taxon>
    </lineage>
</organism>
<name>A0A815GV23_9BILA</name>
<dbReference type="GO" id="GO:0020037">
    <property type="term" value="F:heme binding"/>
    <property type="evidence" value="ECO:0007669"/>
    <property type="project" value="InterPro"/>
</dbReference>